<dbReference type="InterPro" id="IPR019004">
    <property type="entry name" value="YqeY/Aim41"/>
</dbReference>
<dbReference type="InterPro" id="IPR003789">
    <property type="entry name" value="Asn/Gln_tRNA_amidoTrase-B-like"/>
</dbReference>
<reference evidence="1 2" key="1">
    <citation type="journal article" date="2016" name="Nat. Commun.">
        <title>Thousands of microbial genomes shed light on interconnected biogeochemical processes in an aquifer system.</title>
        <authorList>
            <person name="Anantharaman K."/>
            <person name="Brown C.T."/>
            <person name="Hug L.A."/>
            <person name="Sharon I."/>
            <person name="Castelle C.J."/>
            <person name="Probst A.J."/>
            <person name="Thomas B.C."/>
            <person name="Singh A."/>
            <person name="Wilkins M.J."/>
            <person name="Karaoz U."/>
            <person name="Brodie E.L."/>
            <person name="Williams K.H."/>
            <person name="Hubbard S.S."/>
            <person name="Banfield J.F."/>
        </authorList>
    </citation>
    <scope>NUCLEOTIDE SEQUENCE [LARGE SCALE GENOMIC DNA]</scope>
</reference>
<comment type="caution">
    <text evidence="1">The sequence shown here is derived from an EMBL/GenBank/DDBJ whole genome shotgun (WGS) entry which is preliminary data.</text>
</comment>
<evidence type="ECO:0000313" key="2">
    <source>
        <dbReference type="Proteomes" id="UP000178510"/>
    </source>
</evidence>
<dbReference type="Proteomes" id="UP000178510">
    <property type="component" value="Unassembled WGS sequence"/>
</dbReference>
<sequence length="148" mass="16132">MLKTDIENATRAAMKSHNAALVGTLRMALAAIKNRELEKRAKSGATELTEEETMAVVKSEVKKRKDSVMEFEKASRQDLADKEKAELAILEKYLPVELSDEEIEKLIRPLAAGRVATDFGAVMGLAMKAIAGRASGDRVSATVKRMLG</sequence>
<evidence type="ECO:0008006" key="3">
    <source>
        <dbReference type="Google" id="ProtNLM"/>
    </source>
</evidence>
<dbReference type="Pfam" id="PF09424">
    <property type="entry name" value="YqeY"/>
    <property type="match status" value="1"/>
</dbReference>
<dbReference type="PANTHER" id="PTHR28055:SF1">
    <property type="entry name" value="ALTERED INHERITANCE OF MITOCHONDRIA PROTEIN 41, MITOCHONDRIAL"/>
    <property type="match status" value="1"/>
</dbReference>
<dbReference type="Gene3D" id="1.10.10.410">
    <property type="match status" value="1"/>
</dbReference>
<organism evidence="1 2">
    <name type="scientific">Candidatus Sungbacteria bacterium RIFCSPHIGHO2_02_FULL_52_23</name>
    <dbReference type="NCBI Taxonomy" id="1802274"/>
    <lineage>
        <taxon>Bacteria</taxon>
        <taxon>Candidatus Sungiibacteriota</taxon>
    </lineage>
</organism>
<protein>
    <recommendedName>
        <fullName evidence="3">Glutamyl-tRNA amidotransferase</fullName>
    </recommendedName>
</protein>
<dbReference type="STRING" id="1802274.A3J58_03070"/>
<dbReference type="Gene3D" id="1.10.1510.10">
    <property type="entry name" value="Uncharacterised protein YqeY/AIM41 PF09424, N-terminal domain"/>
    <property type="match status" value="1"/>
</dbReference>
<dbReference type="EMBL" id="MHQM01000001">
    <property type="protein sequence ID" value="OHA04336.1"/>
    <property type="molecule type" value="Genomic_DNA"/>
</dbReference>
<dbReference type="SUPFAM" id="SSF89095">
    <property type="entry name" value="GatB/YqeY motif"/>
    <property type="match status" value="1"/>
</dbReference>
<dbReference type="AlphaFoldDB" id="A0A1G2KY01"/>
<dbReference type="InterPro" id="IPR023168">
    <property type="entry name" value="GatB_Yqey_C_2"/>
</dbReference>
<name>A0A1G2KY01_9BACT</name>
<dbReference type="PANTHER" id="PTHR28055">
    <property type="entry name" value="ALTERED INHERITANCE OF MITOCHONDRIA PROTEIN 41, MITOCHONDRIAL"/>
    <property type="match status" value="1"/>
</dbReference>
<proteinExistence type="predicted"/>
<dbReference type="GO" id="GO:0016884">
    <property type="term" value="F:carbon-nitrogen ligase activity, with glutamine as amido-N-donor"/>
    <property type="evidence" value="ECO:0007669"/>
    <property type="project" value="InterPro"/>
</dbReference>
<dbReference type="InterPro" id="IPR042184">
    <property type="entry name" value="YqeY/Aim41_N"/>
</dbReference>
<accession>A0A1G2KY01</accession>
<gene>
    <name evidence="1" type="ORF">A3J58_03070</name>
</gene>
<evidence type="ECO:0000313" key="1">
    <source>
        <dbReference type="EMBL" id="OHA04336.1"/>
    </source>
</evidence>